<dbReference type="EMBL" id="GGEC01037197">
    <property type="protein sequence ID" value="MBX17681.1"/>
    <property type="molecule type" value="Transcribed_RNA"/>
</dbReference>
<protein>
    <submittedName>
        <fullName evidence="1">Uncharacterized protein</fullName>
    </submittedName>
</protein>
<proteinExistence type="predicted"/>
<dbReference type="AlphaFoldDB" id="A0A2P2LI94"/>
<evidence type="ECO:0000313" key="1">
    <source>
        <dbReference type="EMBL" id="MBX17681.1"/>
    </source>
</evidence>
<sequence>MPSPSPLLKLNIWGSKNSKPPRGLPCVINSLTKVMFISRTGIIRTARETSAPGAKCKEAAWWLRLASRDPKGTPEMSY</sequence>
<organism evidence="1">
    <name type="scientific">Rhizophora mucronata</name>
    <name type="common">Asiatic mangrove</name>
    <dbReference type="NCBI Taxonomy" id="61149"/>
    <lineage>
        <taxon>Eukaryota</taxon>
        <taxon>Viridiplantae</taxon>
        <taxon>Streptophyta</taxon>
        <taxon>Embryophyta</taxon>
        <taxon>Tracheophyta</taxon>
        <taxon>Spermatophyta</taxon>
        <taxon>Magnoliopsida</taxon>
        <taxon>eudicotyledons</taxon>
        <taxon>Gunneridae</taxon>
        <taxon>Pentapetalae</taxon>
        <taxon>rosids</taxon>
        <taxon>fabids</taxon>
        <taxon>Malpighiales</taxon>
        <taxon>Rhizophoraceae</taxon>
        <taxon>Rhizophora</taxon>
    </lineage>
</organism>
<reference evidence="1" key="1">
    <citation type="submission" date="2018-02" db="EMBL/GenBank/DDBJ databases">
        <title>Rhizophora mucronata_Transcriptome.</title>
        <authorList>
            <person name="Meera S.P."/>
            <person name="Sreeshan A."/>
            <person name="Augustine A."/>
        </authorList>
    </citation>
    <scope>NUCLEOTIDE SEQUENCE</scope>
    <source>
        <tissue evidence="1">Leaf</tissue>
    </source>
</reference>
<name>A0A2P2LI94_RHIMU</name>
<accession>A0A2P2LI94</accession>